<dbReference type="InterPro" id="IPR000814">
    <property type="entry name" value="TBP"/>
</dbReference>
<dbReference type="FunFam" id="3.30.310.10:FF:000001">
    <property type="entry name" value="TATA-box-binding protein 2"/>
    <property type="match status" value="1"/>
</dbReference>
<dbReference type="FunFam" id="3.30.310.10:FF:000002">
    <property type="entry name" value="TATA-box-binding protein 2"/>
    <property type="match status" value="1"/>
</dbReference>
<reference evidence="11" key="2">
    <citation type="journal article" date="2015" name="Genome Biol.">
        <title>Comparative genomics of Steinernema reveals deeply conserved gene regulatory networks.</title>
        <authorList>
            <person name="Dillman A.R."/>
            <person name="Macchietto M."/>
            <person name="Porter C.F."/>
            <person name="Rogers A."/>
            <person name="Williams B."/>
            <person name="Antoshechkin I."/>
            <person name="Lee M.M."/>
            <person name="Goodwin Z."/>
            <person name="Lu X."/>
            <person name="Lewis E.E."/>
            <person name="Goodrich-Blair H."/>
            <person name="Stock S.P."/>
            <person name="Adams B.J."/>
            <person name="Sternberg P.W."/>
            <person name="Mortazavi A."/>
        </authorList>
    </citation>
    <scope>NUCLEOTIDE SEQUENCE [LARGE SCALE GENOMIC DNA]</scope>
    <source>
        <strain evidence="11">ALL</strain>
    </source>
</reference>
<sequence>MTAGSPWYVPNDHLQQQNFGQSPYYMPSGFGLSSPAPLAPLPTVPLSFPAASTMHTSALNAPNDRWNPQPVLQNVVATVSLGVSIDLRRIAQQARNIEYNPKRFGAAILRIRSPRTTALLFSSGKMVVTGAKSQDQSRAAGRKFARIVQKLGFEARFSSFKIQNIVACVNVHFTIRLEGVALMHHQFCTYEPELFPGVVYRMVKPRVVLLIFSTGKVVITGAQSELTINEAFEAIYPLLKMFEKQD</sequence>
<evidence type="ECO:0000256" key="7">
    <source>
        <dbReference type="ARBA" id="ARBA00030739"/>
    </source>
</evidence>
<gene>
    <name evidence="11" type="ORF">L596_006793</name>
</gene>
<reference evidence="11" key="1">
    <citation type="submission" date="2013-11" db="EMBL/GenBank/DDBJ databases">
        <authorList>
            <person name="Sternberg P."/>
            <person name="Dillman A."/>
            <person name="Macchietto M."/>
        </authorList>
    </citation>
    <scope>NUCLEOTIDE SEQUENCE</scope>
    <source>
        <strain evidence="11">ALL</strain>
    </source>
</reference>
<dbReference type="PRINTS" id="PR00686">
    <property type="entry name" value="TIFACTORIID"/>
</dbReference>
<evidence type="ECO:0000256" key="9">
    <source>
        <dbReference type="ARBA" id="ARBA00042653"/>
    </source>
</evidence>
<comment type="similarity">
    <text evidence="2">Belongs to the TBP family.</text>
</comment>
<dbReference type="STRING" id="34508.A0A4U5P6Y7"/>
<dbReference type="Pfam" id="PF00352">
    <property type="entry name" value="TBP"/>
    <property type="match status" value="2"/>
</dbReference>
<comment type="subcellular location">
    <subcellularLocation>
        <location evidence="1">Nucleus</location>
    </subcellularLocation>
</comment>
<dbReference type="Gene3D" id="3.30.310.10">
    <property type="entry name" value="TATA-Binding Protein"/>
    <property type="match status" value="2"/>
</dbReference>
<evidence type="ECO:0000256" key="1">
    <source>
        <dbReference type="ARBA" id="ARBA00004123"/>
    </source>
</evidence>
<accession>A0A4U5P6Y7</accession>
<evidence type="ECO:0000256" key="3">
    <source>
        <dbReference type="ARBA" id="ARBA00021962"/>
    </source>
</evidence>
<dbReference type="EMBL" id="AZBU02000002">
    <property type="protein sequence ID" value="TKR92076.1"/>
    <property type="molecule type" value="Genomic_DNA"/>
</dbReference>
<keyword evidence="5" id="KW-0804">Transcription</keyword>
<dbReference type="SUPFAM" id="SSF55945">
    <property type="entry name" value="TATA-box binding protein-like"/>
    <property type="match status" value="2"/>
</dbReference>
<evidence type="ECO:0000313" key="11">
    <source>
        <dbReference type="EMBL" id="TKR92076.1"/>
    </source>
</evidence>
<evidence type="ECO:0000256" key="4">
    <source>
        <dbReference type="ARBA" id="ARBA00023125"/>
    </source>
</evidence>
<evidence type="ECO:0000256" key="5">
    <source>
        <dbReference type="ARBA" id="ARBA00023163"/>
    </source>
</evidence>
<evidence type="ECO:0000256" key="2">
    <source>
        <dbReference type="ARBA" id="ARBA00005560"/>
    </source>
</evidence>
<keyword evidence="4" id="KW-0238">DNA-binding</keyword>
<dbReference type="OrthoDB" id="2127950at2759"/>
<dbReference type="GO" id="GO:0005634">
    <property type="term" value="C:nucleus"/>
    <property type="evidence" value="ECO:0007669"/>
    <property type="project" value="UniProtKB-SubCell"/>
</dbReference>
<reference evidence="11" key="3">
    <citation type="journal article" date="2019" name="G3 (Bethesda)">
        <title>Hybrid Assembly of the Genome of the Entomopathogenic Nematode Steinernema carpocapsae Identifies the X-Chromosome.</title>
        <authorList>
            <person name="Serra L."/>
            <person name="Macchietto M."/>
            <person name="Macias-Munoz A."/>
            <person name="McGill C.J."/>
            <person name="Rodriguez I.M."/>
            <person name="Rodriguez B."/>
            <person name="Murad R."/>
            <person name="Mortazavi A."/>
        </authorList>
    </citation>
    <scope>NUCLEOTIDE SEQUENCE</scope>
    <source>
        <strain evidence="11">ALL</strain>
    </source>
</reference>
<evidence type="ECO:0000256" key="10">
    <source>
        <dbReference type="ARBA" id="ARBA00042691"/>
    </source>
</evidence>
<name>A0A4U5P6Y7_STECR</name>
<dbReference type="CDD" id="cd04516">
    <property type="entry name" value="TBP_eukaryotes"/>
    <property type="match status" value="1"/>
</dbReference>
<dbReference type="AlphaFoldDB" id="A0A4U5P6Y7"/>
<dbReference type="HAMAP" id="MF_00408">
    <property type="entry name" value="TATA_bind_prot_arch"/>
    <property type="match status" value="1"/>
</dbReference>
<dbReference type="PANTHER" id="PTHR10126">
    <property type="entry name" value="TATA-BOX BINDING PROTEIN"/>
    <property type="match status" value="1"/>
</dbReference>
<evidence type="ECO:0000256" key="6">
    <source>
        <dbReference type="ARBA" id="ARBA00023242"/>
    </source>
</evidence>
<comment type="caution">
    <text evidence="11">The sequence shown here is derived from an EMBL/GenBank/DDBJ whole genome shotgun (WGS) entry which is preliminary data.</text>
</comment>
<dbReference type="InterPro" id="IPR012295">
    <property type="entry name" value="TBP_dom_sf"/>
</dbReference>
<dbReference type="GO" id="GO:0001092">
    <property type="term" value="F:TFIIA-class transcription factor complex binding"/>
    <property type="evidence" value="ECO:0007669"/>
    <property type="project" value="UniProtKB-ARBA"/>
</dbReference>
<proteinExistence type="inferred from homology"/>
<dbReference type="GO" id="GO:0003677">
    <property type="term" value="F:DNA binding"/>
    <property type="evidence" value="ECO:0007669"/>
    <property type="project" value="UniProtKB-KW"/>
</dbReference>
<protein>
    <recommendedName>
        <fullName evidence="3">TATA-box-binding protein</fullName>
    </recommendedName>
    <alternativeName>
        <fullName evidence="7">TATA sequence-binding protein</fullName>
    </alternativeName>
    <alternativeName>
        <fullName evidence="9">TATA-binding factor</fullName>
    </alternativeName>
    <alternativeName>
        <fullName evidence="8">TATA-box factor</fullName>
    </alternativeName>
    <alternativeName>
        <fullName evidence="10">Transcription initiation factor TFIID TBP subunit</fullName>
    </alternativeName>
</protein>
<keyword evidence="6" id="KW-0539">Nucleus</keyword>
<dbReference type="GO" id="GO:0006352">
    <property type="term" value="P:DNA-templated transcription initiation"/>
    <property type="evidence" value="ECO:0007669"/>
    <property type="project" value="InterPro"/>
</dbReference>
<evidence type="ECO:0000256" key="8">
    <source>
        <dbReference type="ARBA" id="ARBA00033017"/>
    </source>
</evidence>
<dbReference type="InterPro" id="IPR033710">
    <property type="entry name" value="TBP_eukaryotic"/>
</dbReference>
<organism evidence="11">
    <name type="scientific">Steinernema carpocapsae</name>
    <name type="common">Entomopathogenic nematode</name>
    <dbReference type="NCBI Taxonomy" id="34508"/>
    <lineage>
        <taxon>Eukaryota</taxon>
        <taxon>Metazoa</taxon>
        <taxon>Ecdysozoa</taxon>
        <taxon>Nematoda</taxon>
        <taxon>Chromadorea</taxon>
        <taxon>Rhabditida</taxon>
        <taxon>Tylenchina</taxon>
        <taxon>Panagrolaimomorpha</taxon>
        <taxon>Strongyloidoidea</taxon>
        <taxon>Steinernematidae</taxon>
        <taxon>Steinernema</taxon>
    </lineage>
</organism>